<evidence type="ECO:0000256" key="15">
    <source>
        <dbReference type="ARBA" id="ARBA00043143"/>
    </source>
</evidence>
<dbReference type="InterPro" id="IPR006224">
    <property type="entry name" value="PsdUridine_synth_RluA-like_CS"/>
</dbReference>
<dbReference type="GO" id="GO:0160142">
    <property type="term" value="F:23S rRNA pseudouridine(746) synthase activity"/>
    <property type="evidence" value="ECO:0007669"/>
    <property type="project" value="UniProtKB-EC"/>
</dbReference>
<organism evidence="17 18">
    <name type="scientific">Azonexus hydrophilus</name>
    <dbReference type="NCBI Taxonomy" id="418702"/>
    <lineage>
        <taxon>Bacteria</taxon>
        <taxon>Pseudomonadati</taxon>
        <taxon>Pseudomonadota</taxon>
        <taxon>Betaproteobacteria</taxon>
        <taxon>Rhodocyclales</taxon>
        <taxon>Azonexaceae</taxon>
        <taxon>Azonexus</taxon>
    </lineage>
</organism>
<comment type="catalytic activity">
    <reaction evidence="5">
        <text>uridine(32) in tRNA = pseudouridine(32) in tRNA</text>
        <dbReference type="Rhea" id="RHEA:42544"/>
        <dbReference type="Rhea" id="RHEA-COMP:10107"/>
        <dbReference type="Rhea" id="RHEA-COMP:10108"/>
        <dbReference type="ChEBI" id="CHEBI:65314"/>
        <dbReference type="ChEBI" id="CHEBI:65315"/>
        <dbReference type="EC" id="5.4.99.28"/>
    </reaction>
</comment>
<comment type="function">
    <text evidence="7">Dual specificity enzyme that catalyzes the synthesis of pseudouridine from uracil-746 in 23S ribosomal RNA and from uracil-32 in the anticodon stem and loop of transfer RNAs.</text>
</comment>
<dbReference type="OrthoDB" id="9785808at2"/>
<comment type="similarity">
    <text evidence="1">Belongs to the pseudouridine synthase RluA family.</text>
</comment>
<dbReference type="GO" id="GO:0003723">
    <property type="term" value="F:RNA binding"/>
    <property type="evidence" value="ECO:0007669"/>
    <property type="project" value="InterPro"/>
</dbReference>
<dbReference type="InterPro" id="IPR020103">
    <property type="entry name" value="PsdUridine_synth_cat_dom_sf"/>
</dbReference>
<evidence type="ECO:0000259" key="16">
    <source>
        <dbReference type="Pfam" id="PF00849"/>
    </source>
</evidence>
<protein>
    <recommendedName>
        <fullName evidence="10">Dual-specificity RNA pseudouridine synthase RluA</fullName>
        <ecNumber evidence="8">5.4.99.28</ecNumber>
        <ecNumber evidence="9">5.4.99.29</ecNumber>
    </recommendedName>
    <alternativeName>
        <fullName evidence="11">23S rRNA pseudouridine(746) synthase</fullName>
    </alternativeName>
    <alternativeName>
        <fullName evidence="14">Ribosomal large subunit pseudouridine synthase A</fullName>
    </alternativeName>
    <alternativeName>
        <fullName evidence="13">rRNA pseudouridylate synthase A</fullName>
    </alternativeName>
    <alternativeName>
        <fullName evidence="15">rRNA-uridine isomerase A</fullName>
    </alternativeName>
    <alternativeName>
        <fullName evidence="12">tRNA pseudouridine(32) synthase</fullName>
    </alternativeName>
</protein>
<name>A0A1R1IBY6_9RHOO</name>
<dbReference type="GO" id="GO:0000455">
    <property type="term" value="P:enzyme-directed rRNA pseudouridine synthesis"/>
    <property type="evidence" value="ECO:0007669"/>
    <property type="project" value="TreeGrafter"/>
</dbReference>
<dbReference type="PANTHER" id="PTHR21600:SF91">
    <property type="entry name" value="DUAL-SPECIFICITY RNA PSEUDOURIDINE SYNTHASE RLUA"/>
    <property type="match status" value="1"/>
</dbReference>
<feature type="domain" description="Pseudouridine synthase RsuA/RluA-like" evidence="16">
    <location>
        <begin position="19"/>
        <end position="168"/>
    </location>
</feature>
<accession>A0A1R1IBY6</accession>
<dbReference type="GO" id="GO:0008033">
    <property type="term" value="P:tRNA processing"/>
    <property type="evidence" value="ECO:0007669"/>
    <property type="project" value="UniProtKB-KW"/>
</dbReference>
<proteinExistence type="inferred from homology"/>
<keyword evidence="2" id="KW-0698">rRNA processing</keyword>
<dbReference type="InterPro" id="IPR050188">
    <property type="entry name" value="RluA_PseudoU_synthase"/>
</dbReference>
<dbReference type="Gene3D" id="3.30.2350.10">
    <property type="entry name" value="Pseudouridine synthase"/>
    <property type="match status" value="1"/>
</dbReference>
<evidence type="ECO:0000256" key="6">
    <source>
        <dbReference type="ARBA" id="ARBA00036916"/>
    </source>
</evidence>
<dbReference type="Proteomes" id="UP000187526">
    <property type="component" value="Unassembled WGS sequence"/>
</dbReference>
<reference evidence="17 18" key="1">
    <citation type="submission" date="2016-10" db="EMBL/GenBank/DDBJ databases">
        <title>Alkaliphiles isolated from bioreactors.</title>
        <authorList>
            <person name="Salah Z."/>
            <person name="Rout S.P."/>
            <person name="Humphreys P.N."/>
        </authorList>
    </citation>
    <scope>NUCLEOTIDE SEQUENCE [LARGE SCALE GENOMIC DNA]</scope>
    <source>
        <strain evidence="17 18">ZS02</strain>
    </source>
</reference>
<dbReference type="PANTHER" id="PTHR21600">
    <property type="entry name" value="MITOCHONDRIAL RNA PSEUDOURIDINE SYNTHASE"/>
    <property type="match status" value="1"/>
</dbReference>
<sequence length="226" mass="24834">MSAYLPPADPVRVIHVDAHLLVVDKPSGLLSVPGRGEDKQDCLISRVQRDYPEALAAHRLDMSTSGLLIVARGEAMQREMYRLFRERAVSKRYLAAVDGLLAADSGEVDLPLICDWPNRPRQMVDHTIGKPSQTLFRVIERQPGNNLTIVELEPITGRSHQLRVHMAALGHPILGDELYAGAAVDRAPRLLLHAAEIAFVHPGDGSAVKFRSEAPFFPFGKAAITL</sequence>
<evidence type="ECO:0000256" key="1">
    <source>
        <dbReference type="ARBA" id="ARBA00010876"/>
    </source>
</evidence>
<dbReference type="STRING" id="418702.BJN45_00080"/>
<evidence type="ECO:0000256" key="9">
    <source>
        <dbReference type="ARBA" id="ARBA00038945"/>
    </source>
</evidence>
<evidence type="ECO:0000313" key="17">
    <source>
        <dbReference type="EMBL" id="OMG56079.1"/>
    </source>
</evidence>
<dbReference type="CDD" id="cd02869">
    <property type="entry name" value="PseudoU_synth_RluA_like"/>
    <property type="match status" value="1"/>
</dbReference>
<evidence type="ECO:0000256" key="2">
    <source>
        <dbReference type="ARBA" id="ARBA00022552"/>
    </source>
</evidence>
<comment type="catalytic activity">
    <reaction evidence="6">
        <text>uridine(746) in 23S rRNA = pseudouridine(746) in 23S rRNA</text>
        <dbReference type="Rhea" id="RHEA:42548"/>
        <dbReference type="Rhea" id="RHEA-COMP:10109"/>
        <dbReference type="Rhea" id="RHEA-COMP:10110"/>
        <dbReference type="ChEBI" id="CHEBI:65314"/>
        <dbReference type="ChEBI" id="CHEBI:65315"/>
        <dbReference type="EC" id="5.4.99.29"/>
    </reaction>
</comment>
<evidence type="ECO:0000256" key="5">
    <source>
        <dbReference type="ARBA" id="ARBA00036184"/>
    </source>
</evidence>
<evidence type="ECO:0000313" key="18">
    <source>
        <dbReference type="Proteomes" id="UP000187526"/>
    </source>
</evidence>
<dbReference type="SUPFAM" id="SSF55120">
    <property type="entry name" value="Pseudouridine synthase"/>
    <property type="match status" value="1"/>
</dbReference>
<evidence type="ECO:0000256" key="12">
    <source>
        <dbReference type="ARBA" id="ARBA00042372"/>
    </source>
</evidence>
<keyword evidence="4" id="KW-0413">Isomerase</keyword>
<evidence type="ECO:0000256" key="4">
    <source>
        <dbReference type="ARBA" id="ARBA00023235"/>
    </source>
</evidence>
<dbReference type="EC" id="5.4.99.28" evidence="8"/>
<dbReference type="AlphaFoldDB" id="A0A1R1IBY6"/>
<gene>
    <name evidence="17" type="ORF">BJN45_00080</name>
</gene>
<evidence type="ECO:0000256" key="11">
    <source>
        <dbReference type="ARBA" id="ARBA00041266"/>
    </source>
</evidence>
<evidence type="ECO:0000256" key="10">
    <source>
        <dbReference type="ARBA" id="ARBA00039988"/>
    </source>
</evidence>
<dbReference type="Pfam" id="PF00849">
    <property type="entry name" value="PseudoU_synth_2"/>
    <property type="match status" value="1"/>
</dbReference>
<dbReference type="RefSeq" id="WP_076090882.1">
    <property type="nucleotide sequence ID" value="NZ_MTHD01000001.1"/>
</dbReference>
<keyword evidence="3" id="KW-0819">tRNA processing</keyword>
<dbReference type="GO" id="GO:0160151">
    <property type="term" value="F:tRNA pseudouridine(32) synthase activity"/>
    <property type="evidence" value="ECO:0007669"/>
    <property type="project" value="UniProtKB-EC"/>
</dbReference>
<evidence type="ECO:0000256" key="13">
    <source>
        <dbReference type="ARBA" id="ARBA00042844"/>
    </source>
</evidence>
<evidence type="ECO:0000256" key="8">
    <source>
        <dbReference type="ARBA" id="ARBA00038944"/>
    </source>
</evidence>
<evidence type="ECO:0000256" key="14">
    <source>
        <dbReference type="ARBA" id="ARBA00042883"/>
    </source>
</evidence>
<keyword evidence="18" id="KW-1185">Reference proteome</keyword>
<dbReference type="InterPro" id="IPR006145">
    <property type="entry name" value="PsdUridine_synth_RsuA/RluA"/>
</dbReference>
<dbReference type="PROSITE" id="PS01129">
    <property type="entry name" value="PSI_RLU"/>
    <property type="match status" value="1"/>
</dbReference>
<dbReference type="EMBL" id="MTHD01000001">
    <property type="protein sequence ID" value="OMG56079.1"/>
    <property type="molecule type" value="Genomic_DNA"/>
</dbReference>
<evidence type="ECO:0000256" key="7">
    <source>
        <dbReference type="ARBA" id="ARBA00037305"/>
    </source>
</evidence>
<dbReference type="EC" id="5.4.99.29" evidence="9"/>
<comment type="caution">
    <text evidence="17">The sequence shown here is derived from an EMBL/GenBank/DDBJ whole genome shotgun (WGS) entry which is preliminary data.</text>
</comment>
<evidence type="ECO:0000256" key="3">
    <source>
        <dbReference type="ARBA" id="ARBA00022694"/>
    </source>
</evidence>